<reference evidence="2" key="1">
    <citation type="submission" date="2007-03" db="EMBL/GenBank/DDBJ databases">
        <authorList>
            <consortium name="NIH - Xenopus Gene Collection (XGC) project"/>
        </authorList>
    </citation>
    <scope>NUCLEOTIDE SEQUENCE [LARGE SCALE MRNA]</scope>
    <source>
        <tissue evidence="2">Whole embryo</tissue>
    </source>
</reference>
<dbReference type="PANTHER" id="PTHR31958:SF2">
    <property type="entry name" value="COILED-COIL DOMAIN-CONTAINING PROTEIN 127"/>
    <property type="match status" value="1"/>
</dbReference>
<feature type="coiled-coil region" evidence="1">
    <location>
        <begin position="76"/>
        <end position="135"/>
    </location>
</feature>
<accession>A4IGJ7</accession>
<proteinExistence type="evidence at transcript level"/>
<evidence type="ECO:0000256" key="1">
    <source>
        <dbReference type="SAM" id="Coils"/>
    </source>
</evidence>
<dbReference type="InterPro" id="IPR034607">
    <property type="entry name" value="CCDC127"/>
</dbReference>
<evidence type="ECO:0008006" key="3">
    <source>
        <dbReference type="Google" id="ProtNLM"/>
    </source>
</evidence>
<name>A4IGJ7_XENTR</name>
<evidence type="ECO:0000313" key="2">
    <source>
        <dbReference type="EMBL" id="AAI35133.1"/>
    </source>
</evidence>
<keyword evidence="1" id="KW-0175">Coiled coil</keyword>
<sequence length="266" mass="31294">MNNLNDPPQWNIHPNEDGREGSKWNYALLVPMLGLAAFRWIWSKESEKEISETKSECSKKLESAQKDLEAKYRDTITESRRTIAHLEIELEKEKNRTLSYRRAIISQGHKLVEERKQLEQEREELFLEKQAVQKSGAAGTLYRSYILKEEEWQKKATSLLKEFEEGLKERQNIYCSLVISRKERLEMEKNLIIKAVTDPIAVELGMEAGLVDIFKHDTHCASFTNTNKRRNGRLMWLYLKYWELATERNKFRKVEEAIIGEAKLET</sequence>
<organism evidence="2">
    <name type="scientific">Xenopus tropicalis</name>
    <name type="common">Western clawed frog</name>
    <name type="synonym">Silurana tropicalis</name>
    <dbReference type="NCBI Taxonomy" id="8364"/>
    <lineage>
        <taxon>Eukaryota</taxon>
        <taxon>Metazoa</taxon>
        <taxon>Chordata</taxon>
        <taxon>Craniata</taxon>
        <taxon>Vertebrata</taxon>
        <taxon>Euteleostomi</taxon>
        <taxon>Amphibia</taxon>
        <taxon>Batrachia</taxon>
        <taxon>Anura</taxon>
        <taxon>Pipoidea</taxon>
        <taxon>Pipidae</taxon>
        <taxon>Xenopodinae</taxon>
        <taxon>Xenopus</taxon>
        <taxon>Silurana</taxon>
    </lineage>
</organism>
<gene>
    <name evidence="2" type="primary">LOC549322</name>
</gene>
<dbReference type="AlphaFoldDB" id="A4IGJ7"/>
<dbReference type="EMBL" id="BC135132">
    <property type="protein sequence ID" value="AAI35133.1"/>
    <property type="molecule type" value="mRNA"/>
</dbReference>
<protein>
    <recommendedName>
        <fullName evidence="3">Coiled-coil domain-containing protein 127</fullName>
    </recommendedName>
</protein>
<dbReference type="PANTHER" id="PTHR31958">
    <property type="entry name" value="COILED-COIL DOMAIN-CONTAINING PROTEIN 127"/>
    <property type="match status" value="1"/>
</dbReference>